<comment type="caution">
    <text evidence="8">The sequence shown here is derived from an EMBL/GenBank/DDBJ whole genome shotgun (WGS) entry which is preliminary data.</text>
</comment>
<evidence type="ECO:0000313" key="9">
    <source>
        <dbReference type="Proteomes" id="UP001300096"/>
    </source>
</evidence>
<dbReference type="InterPro" id="IPR036259">
    <property type="entry name" value="MFS_trans_sf"/>
</dbReference>
<dbReference type="InterPro" id="IPR050189">
    <property type="entry name" value="MFS_Efflux_Transporters"/>
</dbReference>
<proteinExistence type="predicted"/>
<keyword evidence="3 6" id="KW-0812">Transmembrane</keyword>
<evidence type="ECO:0000256" key="2">
    <source>
        <dbReference type="ARBA" id="ARBA00022475"/>
    </source>
</evidence>
<evidence type="ECO:0000256" key="6">
    <source>
        <dbReference type="SAM" id="Phobius"/>
    </source>
</evidence>
<feature type="transmembrane region" description="Helical" evidence="6">
    <location>
        <begin position="350"/>
        <end position="374"/>
    </location>
</feature>
<dbReference type="PROSITE" id="PS50850">
    <property type="entry name" value="MFS"/>
    <property type="match status" value="1"/>
</dbReference>
<dbReference type="Pfam" id="PF07690">
    <property type="entry name" value="MFS_1"/>
    <property type="match status" value="1"/>
</dbReference>
<feature type="domain" description="Major facilitator superfamily (MFS) profile" evidence="7">
    <location>
        <begin position="4"/>
        <end position="379"/>
    </location>
</feature>
<evidence type="ECO:0000256" key="3">
    <source>
        <dbReference type="ARBA" id="ARBA00022692"/>
    </source>
</evidence>
<name>A0ABT0FBD2_9MICO</name>
<protein>
    <submittedName>
        <fullName evidence="8">MFS transporter</fullName>
    </submittedName>
</protein>
<feature type="transmembrane region" description="Helical" evidence="6">
    <location>
        <begin position="323"/>
        <end position="344"/>
    </location>
</feature>
<keyword evidence="9" id="KW-1185">Reference proteome</keyword>
<dbReference type="Proteomes" id="UP001300096">
    <property type="component" value="Unassembled WGS sequence"/>
</dbReference>
<dbReference type="Gene3D" id="1.20.1250.20">
    <property type="entry name" value="MFS general substrate transporter like domains"/>
    <property type="match status" value="1"/>
</dbReference>
<feature type="transmembrane region" description="Helical" evidence="6">
    <location>
        <begin position="233"/>
        <end position="254"/>
    </location>
</feature>
<dbReference type="InterPro" id="IPR011701">
    <property type="entry name" value="MFS"/>
</dbReference>
<evidence type="ECO:0000313" key="8">
    <source>
        <dbReference type="EMBL" id="MCK2035239.1"/>
    </source>
</evidence>
<feature type="transmembrane region" description="Helical" evidence="6">
    <location>
        <begin position="154"/>
        <end position="176"/>
    </location>
</feature>
<dbReference type="SUPFAM" id="SSF103473">
    <property type="entry name" value="MFS general substrate transporter"/>
    <property type="match status" value="1"/>
</dbReference>
<keyword evidence="5 6" id="KW-0472">Membrane</keyword>
<dbReference type="RefSeq" id="WP_247628670.1">
    <property type="nucleotide sequence ID" value="NZ_JAHWXN010000001.1"/>
</dbReference>
<accession>A0ABT0FBD2</accession>
<comment type="subcellular location">
    <subcellularLocation>
        <location evidence="1">Cell membrane</location>
        <topology evidence="1">Multi-pass membrane protein</topology>
    </subcellularLocation>
</comment>
<reference evidence="8 9" key="1">
    <citation type="submission" date="2021-06" db="EMBL/GenBank/DDBJ databases">
        <title>Genome-based taxonomic framework of Microbacterium strains isolated from marine environment, the description of four new species and reclassification of four preexisting species.</title>
        <authorList>
            <person name="Lee S.D."/>
            <person name="Kim S.-M."/>
            <person name="Byeon Y.-S."/>
            <person name="Yang H.L."/>
            <person name="Kim I.S."/>
        </authorList>
    </citation>
    <scope>NUCLEOTIDE SEQUENCE [LARGE SCALE GENOMIC DNA]</scope>
    <source>
        <strain evidence="8 9">SSW1-49</strain>
    </source>
</reference>
<dbReference type="InterPro" id="IPR020846">
    <property type="entry name" value="MFS_dom"/>
</dbReference>
<feature type="transmembrane region" description="Helical" evidence="6">
    <location>
        <begin position="203"/>
        <end position="227"/>
    </location>
</feature>
<organism evidence="8 9">
    <name type="scientific">Microbacterium croceum</name>
    <dbReference type="NCBI Taxonomy" id="2851645"/>
    <lineage>
        <taxon>Bacteria</taxon>
        <taxon>Bacillati</taxon>
        <taxon>Actinomycetota</taxon>
        <taxon>Actinomycetes</taxon>
        <taxon>Micrococcales</taxon>
        <taxon>Microbacteriaceae</taxon>
        <taxon>Microbacterium</taxon>
    </lineage>
</organism>
<keyword evidence="4 6" id="KW-1133">Transmembrane helix</keyword>
<dbReference type="PANTHER" id="PTHR43124:SF3">
    <property type="entry name" value="CHLORAMPHENICOL EFFLUX PUMP RV0191"/>
    <property type="match status" value="1"/>
</dbReference>
<evidence type="ECO:0000256" key="1">
    <source>
        <dbReference type="ARBA" id="ARBA00004651"/>
    </source>
</evidence>
<dbReference type="EMBL" id="JAHWXN010000001">
    <property type="protein sequence ID" value="MCK2035239.1"/>
    <property type="molecule type" value="Genomic_DNA"/>
</dbReference>
<feature type="transmembrane region" description="Helical" evidence="6">
    <location>
        <begin position="128"/>
        <end position="148"/>
    </location>
</feature>
<dbReference type="PANTHER" id="PTHR43124">
    <property type="entry name" value="PURINE EFFLUX PUMP PBUE"/>
    <property type="match status" value="1"/>
</dbReference>
<feature type="transmembrane region" description="Helical" evidence="6">
    <location>
        <begin position="266"/>
        <end position="286"/>
    </location>
</feature>
<evidence type="ECO:0000256" key="5">
    <source>
        <dbReference type="ARBA" id="ARBA00023136"/>
    </source>
</evidence>
<gene>
    <name evidence="8" type="ORF">KZC51_03740</name>
</gene>
<evidence type="ECO:0000256" key="4">
    <source>
        <dbReference type="ARBA" id="ARBA00022989"/>
    </source>
</evidence>
<feature type="transmembrane region" description="Helical" evidence="6">
    <location>
        <begin position="292"/>
        <end position="311"/>
    </location>
</feature>
<feature type="transmembrane region" description="Helical" evidence="6">
    <location>
        <begin position="40"/>
        <end position="61"/>
    </location>
</feature>
<keyword evidence="2" id="KW-1003">Cell membrane</keyword>
<feature type="transmembrane region" description="Helical" evidence="6">
    <location>
        <begin position="73"/>
        <end position="93"/>
    </location>
</feature>
<feature type="transmembrane region" description="Helical" evidence="6">
    <location>
        <begin position="99"/>
        <end position="116"/>
    </location>
</feature>
<sequence>MPVLISVLALAIFAQGTSEFMLAGLLLPISEEFGVPPGSAAAVTSAFAIGMVIGAPAMALLGSRWHPRRTLIAFLLVFVLAHIAGALAPSFAVLLVTRVVAAIANAGFLAVSLSTVRTLVPPQATTRAVATLLAGTTLATIVGVPAGAALADALGWRATFWGVVLLCGPALGALLLDRSPLRAGGAVRIALRTELGALARRRVLGAIAVAVVINAGTFGVFTFLGVIGESAGVATAFVPLLLAAFGIGAFLGVAATGRWAAGREGVWVASGMVALLLAWAALWMLIESAAAVFALSAACGALSFAVGSAVIGRIVREAAGAPVLGGASATVALNLGAFIGPLLAGAAYGAVGAPGVLAVAVALTVVGVGASVWASSSTRDGDGRIHS</sequence>
<evidence type="ECO:0000259" key="7">
    <source>
        <dbReference type="PROSITE" id="PS50850"/>
    </source>
</evidence>